<dbReference type="Proteomes" id="UP000008141">
    <property type="component" value="Unassembled WGS sequence"/>
</dbReference>
<dbReference type="FunCoup" id="E1ZLL7">
    <property type="interactions" value="1294"/>
</dbReference>
<evidence type="ECO:0000256" key="3">
    <source>
        <dbReference type="ARBA" id="ARBA00022490"/>
    </source>
</evidence>
<keyword evidence="10" id="KW-1185">Reference proteome</keyword>
<dbReference type="GeneID" id="17352823"/>
<reference evidence="9 10" key="1">
    <citation type="journal article" date="2010" name="Plant Cell">
        <title>The Chlorella variabilis NC64A genome reveals adaptation to photosymbiosis, coevolution with viruses, and cryptic sex.</title>
        <authorList>
            <person name="Blanc G."/>
            <person name="Duncan G."/>
            <person name="Agarkova I."/>
            <person name="Borodovsky M."/>
            <person name="Gurnon J."/>
            <person name="Kuo A."/>
            <person name="Lindquist E."/>
            <person name="Lucas S."/>
            <person name="Pangilinan J."/>
            <person name="Polle J."/>
            <person name="Salamov A."/>
            <person name="Terry A."/>
            <person name="Yamada T."/>
            <person name="Dunigan D.D."/>
            <person name="Grigoriev I.V."/>
            <person name="Claverie J.M."/>
            <person name="Van Etten J.L."/>
        </authorList>
    </citation>
    <scope>NUCLEOTIDE SEQUENCE [LARGE SCALE GENOMIC DNA]</scope>
    <source>
        <strain evidence="9 10">NC64A</strain>
    </source>
</reference>
<dbReference type="InterPro" id="IPR027684">
    <property type="entry name" value="TBCC"/>
</dbReference>
<evidence type="ECO:0000256" key="2">
    <source>
        <dbReference type="ARBA" id="ARBA00008848"/>
    </source>
</evidence>
<dbReference type="InterPro" id="IPR038397">
    <property type="entry name" value="TBCC_N_sf"/>
</dbReference>
<keyword evidence="4" id="KW-0007">Acetylation</keyword>
<evidence type="ECO:0000256" key="1">
    <source>
        <dbReference type="ARBA" id="ARBA00004496"/>
    </source>
</evidence>
<evidence type="ECO:0000259" key="8">
    <source>
        <dbReference type="PROSITE" id="PS51329"/>
    </source>
</evidence>
<dbReference type="EMBL" id="GL433852">
    <property type="protein sequence ID" value="EFN53155.1"/>
    <property type="molecule type" value="Genomic_DNA"/>
</dbReference>
<dbReference type="AlphaFoldDB" id="E1ZLL7"/>
<feature type="compositionally biased region" description="Polar residues" evidence="7">
    <location>
        <begin position="168"/>
        <end position="192"/>
    </location>
</feature>
<dbReference type="GO" id="GO:0007023">
    <property type="term" value="P:post-chaperonin tubulin folding pathway"/>
    <property type="evidence" value="ECO:0007669"/>
    <property type="project" value="InterPro"/>
</dbReference>
<dbReference type="PANTHER" id="PTHR15139">
    <property type="entry name" value="TUBULIN FOLDING COFACTOR C"/>
    <property type="match status" value="1"/>
</dbReference>
<protein>
    <recommendedName>
        <fullName evidence="8">C-CAP/cofactor C-like domain-containing protein</fullName>
    </recommendedName>
</protein>
<comment type="similarity">
    <text evidence="2">Belongs to the TBCC family.</text>
</comment>
<dbReference type="InterPro" id="IPR017901">
    <property type="entry name" value="C-CAP_CF_C-like"/>
</dbReference>
<proteinExistence type="inferred from homology"/>
<organism evidence="10">
    <name type="scientific">Chlorella variabilis</name>
    <name type="common">Green alga</name>
    <dbReference type="NCBI Taxonomy" id="554065"/>
    <lineage>
        <taxon>Eukaryota</taxon>
        <taxon>Viridiplantae</taxon>
        <taxon>Chlorophyta</taxon>
        <taxon>core chlorophytes</taxon>
        <taxon>Trebouxiophyceae</taxon>
        <taxon>Chlorellales</taxon>
        <taxon>Chlorellaceae</taxon>
        <taxon>Chlorella clade</taxon>
        <taxon>Chlorella</taxon>
    </lineage>
</organism>
<dbReference type="Gene3D" id="2.160.20.70">
    <property type="match status" value="1"/>
</dbReference>
<dbReference type="SMART" id="SM00673">
    <property type="entry name" value="CARP"/>
    <property type="match status" value="2"/>
</dbReference>
<dbReference type="Gene3D" id="1.20.58.1250">
    <property type="entry name" value="Tubulin Binding Cofactor C, N-terminal domain"/>
    <property type="match status" value="1"/>
</dbReference>
<dbReference type="PANTHER" id="PTHR15139:SF0">
    <property type="entry name" value="TUBULIN-SPECIFIC CHAPERONE C"/>
    <property type="match status" value="1"/>
</dbReference>
<keyword evidence="5" id="KW-0143">Chaperone</keyword>
<dbReference type="PROSITE" id="PS51329">
    <property type="entry name" value="C_CAP_COFACTOR_C"/>
    <property type="match status" value="1"/>
</dbReference>
<accession>E1ZLL7</accession>
<dbReference type="KEGG" id="cvr:CHLNCDRAFT_136930"/>
<dbReference type="eggNOG" id="KOG2512">
    <property type="taxonomic scope" value="Eukaryota"/>
</dbReference>
<feature type="region of interest" description="Disordered" evidence="7">
    <location>
        <begin position="155"/>
        <end position="220"/>
    </location>
</feature>
<feature type="domain" description="C-CAP/cofactor C-like" evidence="8">
    <location>
        <begin position="195"/>
        <end position="360"/>
    </location>
</feature>
<dbReference type="GO" id="GO:0015631">
    <property type="term" value="F:tubulin binding"/>
    <property type="evidence" value="ECO:0007669"/>
    <property type="project" value="InterPro"/>
</dbReference>
<dbReference type="OMA" id="YFQHEIT"/>
<name>E1ZLL7_CHLVA</name>
<dbReference type="InterPro" id="IPR012945">
    <property type="entry name" value="Tubulin-bd_cofactor_C_dom"/>
</dbReference>
<evidence type="ECO:0000256" key="5">
    <source>
        <dbReference type="ARBA" id="ARBA00023186"/>
    </source>
</evidence>
<dbReference type="GO" id="GO:0005737">
    <property type="term" value="C:cytoplasm"/>
    <property type="evidence" value="ECO:0007669"/>
    <property type="project" value="UniProtKB-SubCell"/>
</dbReference>
<comment type="subunit">
    <text evidence="6">Supercomplex made of cofactors A to E. Cofactors A and D function by capturing and stabilizing tubulin in a quasi-native conformation. Cofactor E binds to the cofactor D-tubulin complex; interaction with cofactor C then causes the release of tubulin polypeptides that are committed to the native state.</text>
</comment>
<feature type="compositionally biased region" description="Low complexity" evidence="7">
    <location>
        <begin position="198"/>
        <end position="211"/>
    </location>
</feature>
<evidence type="ECO:0000313" key="10">
    <source>
        <dbReference type="Proteomes" id="UP000008141"/>
    </source>
</evidence>
<dbReference type="STRING" id="554065.E1ZLL7"/>
<dbReference type="Pfam" id="PF07986">
    <property type="entry name" value="TBCC"/>
    <property type="match status" value="1"/>
</dbReference>
<dbReference type="InterPro" id="IPR006599">
    <property type="entry name" value="CARP_motif"/>
</dbReference>
<dbReference type="GO" id="GO:0007021">
    <property type="term" value="P:tubulin complex assembly"/>
    <property type="evidence" value="ECO:0007669"/>
    <property type="project" value="TreeGrafter"/>
</dbReference>
<dbReference type="Pfam" id="PF16752">
    <property type="entry name" value="TBCC_N"/>
    <property type="match status" value="1"/>
</dbReference>
<dbReference type="InParanoid" id="E1ZLL7"/>
<dbReference type="RefSeq" id="XP_005845257.1">
    <property type="nucleotide sequence ID" value="XM_005845195.1"/>
</dbReference>
<dbReference type="InterPro" id="IPR031925">
    <property type="entry name" value="TBCC_N"/>
</dbReference>
<dbReference type="InterPro" id="IPR016098">
    <property type="entry name" value="CAP/MinC_C"/>
</dbReference>
<keyword evidence="3" id="KW-0963">Cytoplasm</keyword>
<evidence type="ECO:0000313" key="9">
    <source>
        <dbReference type="EMBL" id="EFN53155.1"/>
    </source>
</evidence>
<comment type="subcellular location">
    <subcellularLocation>
        <location evidence="1">Cytoplasm</location>
    </subcellularLocation>
</comment>
<dbReference type="OrthoDB" id="194775at2759"/>
<evidence type="ECO:0000256" key="6">
    <source>
        <dbReference type="ARBA" id="ARBA00026055"/>
    </source>
</evidence>
<evidence type="ECO:0000256" key="4">
    <source>
        <dbReference type="ARBA" id="ARBA00022990"/>
    </source>
</evidence>
<evidence type="ECO:0000256" key="7">
    <source>
        <dbReference type="SAM" id="MobiDB-lite"/>
    </source>
</evidence>
<gene>
    <name evidence="9" type="ORF">CHLNCDRAFT_136930</name>
</gene>
<sequence>MVKREQQQQACVIEVLDAPVAAAAAGSERERVLGRLAEREEQRTATTARRLEELEVTADPRESVDAFLEEFAERRQQLEAALSAAAAGEPGSGTAELTALAKQIADLEKAVADATYFLPAYDLRQATLALAALREQQEAAAAALQPRKRFAFNRKAAAPKEPEGDAASSDTTSSNGALATGPPASSQPQQDMQLPAEQQSAGQQQGAAISGPDSGNSQGSTISGLRGQVLILSREDAAGKEFTLSDLEECTIYLLAPLAALFLHGLRRCRVYTGPVAGACFVEGASDSTLMIAARQVRIHSAAATDFYLRVRSHPIIEHSAGLRFAPYAPAYPGAQRDLEEQGLAEDGAAMWRQVNDFGWLRATCSPHWTVLPESERAAVPAAAAALPAA</sequence>